<feature type="domain" description="Ionotropic receptor 75a N-terminal" evidence="11">
    <location>
        <begin position="34"/>
        <end position="208"/>
    </location>
</feature>
<keyword evidence="3" id="KW-1003">Cell membrane</keyword>
<feature type="transmembrane region" description="Helical" evidence="9">
    <location>
        <begin position="330"/>
        <end position="352"/>
    </location>
</feature>
<dbReference type="Pfam" id="PF00060">
    <property type="entry name" value="Lig_chan"/>
    <property type="match status" value="1"/>
</dbReference>
<accession>A0A2H4ZBE9</accession>
<dbReference type="SUPFAM" id="SSF53850">
    <property type="entry name" value="Periplasmic binding protein-like II"/>
    <property type="match status" value="1"/>
</dbReference>
<evidence type="ECO:0000256" key="5">
    <source>
        <dbReference type="ARBA" id="ARBA00022989"/>
    </source>
</evidence>
<protein>
    <submittedName>
        <fullName evidence="12">Ionotropic receptor</fullName>
    </submittedName>
</protein>
<dbReference type="EMBL" id="MF975509">
    <property type="protein sequence ID" value="AUF73085.1"/>
    <property type="molecule type" value="mRNA"/>
</dbReference>
<dbReference type="PANTHER" id="PTHR42643:SF33">
    <property type="entry name" value="GLUTAMATE RECEPTOR 2-LIKE PROTEIN"/>
    <property type="match status" value="1"/>
</dbReference>
<dbReference type="GO" id="GO:0005886">
    <property type="term" value="C:plasma membrane"/>
    <property type="evidence" value="ECO:0007669"/>
    <property type="project" value="UniProtKB-SubCell"/>
</dbReference>
<comment type="similarity">
    <text evidence="2">Belongs to the glutamate-gated ion channel (TC 1.A.10.1) family.</text>
</comment>
<evidence type="ECO:0000259" key="11">
    <source>
        <dbReference type="Pfam" id="PF24576"/>
    </source>
</evidence>
<dbReference type="GO" id="GO:0050906">
    <property type="term" value="P:detection of stimulus involved in sensory perception"/>
    <property type="evidence" value="ECO:0007669"/>
    <property type="project" value="UniProtKB-ARBA"/>
</dbReference>
<evidence type="ECO:0000256" key="2">
    <source>
        <dbReference type="ARBA" id="ARBA00008685"/>
    </source>
</evidence>
<sequence>MLPIPGKMLLKPWIIFITVYLKFSFEKENYTEVINLVTDFVKVQNGPTKIIAYVCWRKDVQLNLWKALSKNYIFAQIRRAGRPLYYPSSEEHQMFLLDARCEGSESTLRQAQELNLFHQPFRWLILGTGSDLIFGNVYFGVDSRVYVIENDDLSYRINSVYKYAENARELVNDLVGVWTNSQGFSHFNDISAPQNRTNLMGTFLKVSYVITNPESQNHLWDYRHTHIDGISKLNYILVHHLLEFTNATSEKIFRDTWGYKNATTSLYSGMIGDLQIGNAELGGTPAFFTIDRIDIIDYIAVTGPTFMKFIFKAPPLTYVTNVFTLPFDTYVWYCSFALIAAILAVVYVIVVWEWRDPVFKNKAITVYSLRPNIFDVFLMEVGAITQQGSDAEPRSNAGRIATIFTFIALMFMYTSYSANIVALLQSTTESIRTLEDLLVSRLSLGVEDLIYEHYYFENAQEPTRKAIYEQKIAPKGQKSNFMTAREGIEKVQQGFFAFHIEVSTGYKIINEIFQESEKCTLKEIDYLNLIEPLLAVKKNSSYKEIFKVGLEKIHESGIQSREISRIYTKKTKMSWYW</sequence>
<keyword evidence="7 12" id="KW-0675">Receptor</keyword>
<dbReference type="AlphaFoldDB" id="A0A2H4ZBE9"/>
<evidence type="ECO:0000313" key="12">
    <source>
        <dbReference type="EMBL" id="AUF73085.1"/>
    </source>
</evidence>
<keyword evidence="8" id="KW-0325">Glycoprotein</keyword>
<evidence type="ECO:0000256" key="8">
    <source>
        <dbReference type="ARBA" id="ARBA00023180"/>
    </source>
</evidence>
<dbReference type="Gene3D" id="3.40.190.10">
    <property type="entry name" value="Periplasmic binding protein-like II"/>
    <property type="match status" value="2"/>
</dbReference>
<dbReference type="GO" id="GO:0015276">
    <property type="term" value="F:ligand-gated monoatomic ion channel activity"/>
    <property type="evidence" value="ECO:0007669"/>
    <property type="project" value="InterPro"/>
</dbReference>
<keyword evidence="5 9" id="KW-1133">Transmembrane helix</keyword>
<keyword evidence="4 9" id="KW-0812">Transmembrane</keyword>
<evidence type="ECO:0000259" key="10">
    <source>
        <dbReference type="Pfam" id="PF00060"/>
    </source>
</evidence>
<dbReference type="InterPro" id="IPR001320">
    <property type="entry name" value="Iontro_rcpt_C"/>
</dbReference>
<feature type="transmembrane region" description="Helical" evidence="9">
    <location>
        <begin position="403"/>
        <end position="424"/>
    </location>
</feature>
<evidence type="ECO:0000256" key="4">
    <source>
        <dbReference type="ARBA" id="ARBA00022692"/>
    </source>
</evidence>
<dbReference type="Pfam" id="PF24576">
    <property type="entry name" value="IR75A_N"/>
    <property type="match status" value="1"/>
</dbReference>
<organism evidence="12">
    <name type="scientific">Anoplophora chinensis</name>
    <name type="common">Citrus longhorn beetle</name>
    <dbReference type="NCBI Taxonomy" id="217632"/>
    <lineage>
        <taxon>Eukaryota</taxon>
        <taxon>Metazoa</taxon>
        <taxon>Ecdysozoa</taxon>
        <taxon>Arthropoda</taxon>
        <taxon>Hexapoda</taxon>
        <taxon>Insecta</taxon>
        <taxon>Pterygota</taxon>
        <taxon>Neoptera</taxon>
        <taxon>Endopterygota</taxon>
        <taxon>Coleoptera</taxon>
        <taxon>Polyphaga</taxon>
        <taxon>Cucujiformia</taxon>
        <taxon>Chrysomeloidea</taxon>
        <taxon>Cerambycidae</taxon>
        <taxon>Lamiinae</taxon>
        <taxon>Lamiini</taxon>
        <taxon>Anoplophora</taxon>
    </lineage>
</organism>
<evidence type="ECO:0000256" key="6">
    <source>
        <dbReference type="ARBA" id="ARBA00023136"/>
    </source>
</evidence>
<keyword evidence="6 9" id="KW-0472">Membrane</keyword>
<evidence type="ECO:0000256" key="7">
    <source>
        <dbReference type="ARBA" id="ARBA00023170"/>
    </source>
</evidence>
<dbReference type="InterPro" id="IPR052192">
    <property type="entry name" value="Insect_Ionotropic_Sensory_Rcpt"/>
</dbReference>
<reference evidence="12" key="1">
    <citation type="journal article" date="2017" name="Sci. Rep.">
        <title>Antennal transcriptome analysis and expression profiles of olfactory genes in Anoplophora chinensis.</title>
        <authorList>
            <person name="Wang J."/>
            <person name="Hu P."/>
            <person name="Gao P."/>
            <person name="Tao J."/>
            <person name="Luo Y."/>
        </authorList>
    </citation>
    <scope>NUCLEOTIDE SEQUENCE</scope>
</reference>
<dbReference type="InterPro" id="IPR057074">
    <property type="entry name" value="IR75A_N"/>
</dbReference>
<evidence type="ECO:0000256" key="3">
    <source>
        <dbReference type="ARBA" id="ARBA00022475"/>
    </source>
</evidence>
<dbReference type="PANTHER" id="PTHR42643">
    <property type="entry name" value="IONOTROPIC RECEPTOR 20A-RELATED"/>
    <property type="match status" value="1"/>
</dbReference>
<comment type="subcellular location">
    <subcellularLocation>
        <location evidence="1">Cell membrane</location>
        <topology evidence="1">Multi-pass membrane protein</topology>
    </subcellularLocation>
</comment>
<proteinExistence type="evidence at transcript level"/>
<evidence type="ECO:0000256" key="1">
    <source>
        <dbReference type="ARBA" id="ARBA00004651"/>
    </source>
</evidence>
<evidence type="ECO:0000256" key="9">
    <source>
        <dbReference type="SAM" id="Phobius"/>
    </source>
</evidence>
<name>A0A2H4ZBE9_ANOCN</name>
<feature type="domain" description="Ionotropic glutamate receptor C-terminal" evidence="10">
    <location>
        <begin position="331"/>
        <end position="470"/>
    </location>
</feature>